<gene>
    <name evidence="6" type="ORF">GUJ93_ZPchr0010g8538</name>
</gene>
<comment type="caution">
    <text evidence="6">The sequence shown here is derived from an EMBL/GenBank/DDBJ whole genome shotgun (WGS) entry which is preliminary data.</text>
</comment>
<dbReference type="EMBL" id="JAAALK010000082">
    <property type="protein sequence ID" value="KAG8083852.1"/>
    <property type="molecule type" value="Genomic_DNA"/>
</dbReference>
<dbReference type="PANTHER" id="PTHR45647:SF3">
    <property type="entry name" value="OS10G0552400 PROTEIN"/>
    <property type="match status" value="1"/>
</dbReference>
<dbReference type="CDD" id="cd01989">
    <property type="entry name" value="USP_STK_Ubox_N"/>
    <property type="match status" value="1"/>
</dbReference>
<keyword evidence="4" id="KW-0175">Coiled coil</keyword>
<dbReference type="CDD" id="cd16655">
    <property type="entry name" value="RING-Ubox_WDSUB1-like"/>
    <property type="match status" value="1"/>
</dbReference>
<evidence type="ECO:0000313" key="7">
    <source>
        <dbReference type="Proteomes" id="UP000729402"/>
    </source>
</evidence>
<name>A0A8J5VT57_ZIZPA</name>
<evidence type="ECO:0000259" key="5">
    <source>
        <dbReference type="PROSITE" id="PS51698"/>
    </source>
</evidence>
<keyword evidence="7" id="KW-1185">Reference proteome</keyword>
<dbReference type="EC" id="2.3.2.27" evidence="2"/>
<evidence type="ECO:0000256" key="1">
    <source>
        <dbReference type="ARBA" id="ARBA00000900"/>
    </source>
</evidence>
<reference evidence="6" key="2">
    <citation type="submission" date="2021-02" db="EMBL/GenBank/DDBJ databases">
        <authorList>
            <person name="Kimball J.A."/>
            <person name="Haas M.W."/>
            <person name="Macchietto M."/>
            <person name="Kono T."/>
            <person name="Duquette J."/>
            <person name="Shao M."/>
        </authorList>
    </citation>
    <scope>NUCLEOTIDE SEQUENCE</scope>
    <source>
        <tissue evidence="6">Fresh leaf tissue</tissue>
    </source>
</reference>
<dbReference type="SMART" id="SM00504">
    <property type="entry name" value="Ubox"/>
    <property type="match status" value="1"/>
</dbReference>
<comment type="catalytic activity">
    <reaction evidence="1">
        <text>S-ubiquitinyl-[E2 ubiquitin-conjugating enzyme]-L-cysteine + [acceptor protein]-L-lysine = [E2 ubiquitin-conjugating enzyme]-L-cysteine + N(6)-ubiquitinyl-[acceptor protein]-L-lysine.</text>
        <dbReference type="EC" id="2.3.2.27"/>
    </reaction>
</comment>
<dbReference type="AlphaFoldDB" id="A0A8J5VT57"/>
<protein>
    <recommendedName>
        <fullName evidence="2">RING-type E3 ubiquitin transferase</fullName>
        <ecNumber evidence="2">2.3.2.27</ecNumber>
    </recommendedName>
</protein>
<reference evidence="6" key="1">
    <citation type="journal article" date="2021" name="bioRxiv">
        <title>Whole Genome Assembly and Annotation of Northern Wild Rice, Zizania palustris L., Supports a Whole Genome Duplication in the Zizania Genus.</title>
        <authorList>
            <person name="Haas M."/>
            <person name="Kono T."/>
            <person name="Macchietto M."/>
            <person name="Millas R."/>
            <person name="McGilp L."/>
            <person name="Shao M."/>
            <person name="Duquette J."/>
            <person name="Hirsch C.N."/>
            <person name="Kimball J."/>
        </authorList>
    </citation>
    <scope>NUCLEOTIDE SEQUENCE</scope>
    <source>
        <tissue evidence="6">Fresh leaf tissue</tissue>
    </source>
</reference>
<feature type="domain" description="U-box" evidence="5">
    <location>
        <begin position="379"/>
        <end position="454"/>
    </location>
</feature>
<dbReference type="InterPro" id="IPR051348">
    <property type="entry name" value="U-box_ubiquitin_ligases"/>
</dbReference>
<dbReference type="InterPro" id="IPR003613">
    <property type="entry name" value="Ubox_domain"/>
</dbReference>
<proteinExistence type="predicted"/>
<accession>A0A8J5VT57</accession>
<dbReference type="OrthoDB" id="10064100at2759"/>
<evidence type="ECO:0000313" key="6">
    <source>
        <dbReference type="EMBL" id="KAG8083852.1"/>
    </source>
</evidence>
<dbReference type="PROSITE" id="PS51698">
    <property type="entry name" value="U_BOX"/>
    <property type="match status" value="1"/>
</dbReference>
<evidence type="ECO:0000256" key="3">
    <source>
        <dbReference type="ARBA" id="ARBA00022786"/>
    </source>
</evidence>
<dbReference type="Proteomes" id="UP000729402">
    <property type="component" value="Unassembled WGS sequence"/>
</dbReference>
<organism evidence="6 7">
    <name type="scientific">Zizania palustris</name>
    <name type="common">Northern wild rice</name>
    <dbReference type="NCBI Taxonomy" id="103762"/>
    <lineage>
        <taxon>Eukaryota</taxon>
        <taxon>Viridiplantae</taxon>
        <taxon>Streptophyta</taxon>
        <taxon>Embryophyta</taxon>
        <taxon>Tracheophyta</taxon>
        <taxon>Spermatophyta</taxon>
        <taxon>Magnoliopsida</taxon>
        <taxon>Liliopsida</taxon>
        <taxon>Poales</taxon>
        <taxon>Poaceae</taxon>
        <taxon>BOP clade</taxon>
        <taxon>Oryzoideae</taxon>
        <taxon>Oryzeae</taxon>
        <taxon>Zizaniinae</taxon>
        <taxon>Zizania</taxon>
    </lineage>
</organism>
<dbReference type="GO" id="GO:0016567">
    <property type="term" value="P:protein ubiquitination"/>
    <property type="evidence" value="ECO:0007669"/>
    <property type="project" value="InterPro"/>
</dbReference>
<keyword evidence="3" id="KW-0833">Ubl conjugation pathway</keyword>
<dbReference type="Pfam" id="PF04564">
    <property type="entry name" value="U-box"/>
    <property type="match status" value="1"/>
</dbReference>
<feature type="coiled-coil region" evidence="4">
    <location>
        <begin position="222"/>
        <end position="294"/>
    </location>
</feature>
<sequence length="460" mass="51931">MDQKASRVAAPVAATEEEKVFVALPAEVKAGRSTLSWALGHFRGTGATVVLTHVHVPPQMIPVMGVKFHASKLNPDQVNIFRKTEREKVNKLLDHYVNQCLGMKMKCEKLVVENENIVAGLVQLITFHGITKLVISAAAGKNYSSRKMEKPTSRTATEIMQRADPSCKIWFVCKERLICIRDNEVEIAPEVTHLLRNTGHDVVHSLPRHEEDGNHELELGFYDDIKEASKAAEDLMKRALSESSRRQKADEEVVSSLQKAKEYEELYLEEVKKRKELEGALVRASKEIAQLKQERDLPRNNQYTAIEQPQEMITEESVMRQRMVDMRGDFGTSGQAIEPLQEYLDHDNSVRELETFLCERKLTSFSPSSVMQSPFDEDCIPSYFICPIIQEVMREPCIAADGFTYEADAIKGWLDGGGRKVSPMTGKPLAHHELLPNLALRSVIQDFARQQCSIILTKLS</sequence>
<dbReference type="GO" id="GO:0061630">
    <property type="term" value="F:ubiquitin protein ligase activity"/>
    <property type="evidence" value="ECO:0007669"/>
    <property type="project" value="UniProtKB-EC"/>
</dbReference>
<dbReference type="PANTHER" id="PTHR45647">
    <property type="entry name" value="OS02G0152300 PROTEIN"/>
    <property type="match status" value="1"/>
</dbReference>
<evidence type="ECO:0000256" key="2">
    <source>
        <dbReference type="ARBA" id="ARBA00012483"/>
    </source>
</evidence>
<evidence type="ECO:0000256" key="4">
    <source>
        <dbReference type="SAM" id="Coils"/>
    </source>
</evidence>